<dbReference type="EMBL" id="CP042997">
    <property type="protein sequence ID" value="QEH37263.1"/>
    <property type="molecule type" value="Genomic_DNA"/>
</dbReference>
<evidence type="ECO:0000313" key="2">
    <source>
        <dbReference type="Proteomes" id="UP000324233"/>
    </source>
</evidence>
<dbReference type="AlphaFoldDB" id="A0A5B9W9N0"/>
<dbReference type="RefSeq" id="WP_148596848.1">
    <property type="nucleotide sequence ID" value="NZ_CP042997.1"/>
</dbReference>
<proteinExistence type="predicted"/>
<dbReference type="Proteomes" id="UP000324233">
    <property type="component" value="Chromosome"/>
</dbReference>
<dbReference type="KEGG" id="agv:OJF2_58500"/>
<accession>A0A5B9W9N0</accession>
<protein>
    <submittedName>
        <fullName evidence="1">Uncharacterized protein</fullName>
    </submittedName>
</protein>
<gene>
    <name evidence="1" type="ORF">OJF2_58500</name>
</gene>
<keyword evidence="2" id="KW-1185">Reference proteome</keyword>
<evidence type="ECO:0000313" key="1">
    <source>
        <dbReference type="EMBL" id="QEH37263.1"/>
    </source>
</evidence>
<sequence length="72" mass="7646">MLGDSLSGDDREASIRRDGDVRLATFRGGYLVAGGGRAAEPPVRGKFMTLCVRLRDPSGKWDAPAIGRLAEG</sequence>
<reference evidence="1 2" key="1">
    <citation type="submission" date="2019-08" db="EMBL/GenBank/DDBJ databases">
        <title>Deep-cultivation of Planctomycetes and their phenomic and genomic characterization uncovers novel biology.</title>
        <authorList>
            <person name="Wiegand S."/>
            <person name="Jogler M."/>
            <person name="Boedeker C."/>
            <person name="Pinto D."/>
            <person name="Vollmers J."/>
            <person name="Rivas-Marin E."/>
            <person name="Kohn T."/>
            <person name="Peeters S.H."/>
            <person name="Heuer A."/>
            <person name="Rast P."/>
            <person name="Oberbeckmann S."/>
            <person name="Bunk B."/>
            <person name="Jeske O."/>
            <person name="Meyerdierks A."/>
            <person name="Storesund J.E."/>
            <person name="Kallscheuer N."/>
            <person name="Luecker S."/>
            <person name="Lage O.M."/>
            <person name="Pohl T."/>
            <person name="Merkel B.J."/>
            <person name="Hornburger P."/>
            <person name="Mueller R.-W."/>
            <person name="Bruemmer F."/>
            <person name="Labrenz M."/>
            <person name="Spormann A.M."/>
            <person name="Op den Camp H."/>
            <person name="Overmann J."/>
            <person name="Amann R."/>
            <person name="Jetten M.S.M."/>
            <person name="Mascher T."/>
            <person name="Medema M.H."/>
            <person name="Devos D.P."/>
            <person name="Kaster A.-K."/>
            <person name="Ovreas L."/>
            <person name="Rohde M."/>
            <person name="Galperin M.Y."/>
            <person name="Jogler C."/>
        </authorList>
    </citation>
    <scope>NUCLEOTIDE SEQUENCE [LARGE SCALE GENOMIC DNA]</scope>
    <source>
        <strain evidence="1 2">OJF2</strain>
    </source>
</reference>
<name>A0A5B9W9N0_9BACT</name>
<organism evidence="1 2">
    <name type="scientific">Aquisphaera giovannonii</name>
    <dbReference type="NCBI Taxonomy" id="406548"/>
    <lineage>
        <taxon>Bacteria</taxon>
        <taxon>Pseudomonadati</taxon>
        <taxon>Planctomycetota</taxon>
        <taxon>Planctomycetia</taxon>
        <taxon>Isosphaerales</taxon>
        <taxon>Isosphaeraceae</taxon>
        <taxon>Aquisphaera</taxon>
    </lineage>
</organism>